<name>A0A1M4PMD2_9FIRM</name>
<proteinExistence type="predicted"/>
<protein>
    <submittedName>
        <fullName evidence="1">Uncharacterized protein</fullName>
    </submittedName>
</protein>
<keyword evidence="2" id="KW-1185">Reference proteome</keyword>
<gene>
    <name evidence="1" type="ORF">CUESP1_1270</name>
</gene>
<dbReference type="EMBL" id="LT669839">
    <property type="protein sequence ID" value="SHD76642.1"/>
    <property type="molecule type" value="Genomic_DNA"/>
</dbReference>
<sequence length="32" mass="3936">MVDILFDNLDEFIEIKEKYDDEVKPQMVNYKL</sequence>
<accession>A0A1M4PMD2</accession>
<reference evidence="1 2" key="1">
    <citation type="submission" date="2016-11" db="EMBL/GenBank/DDBJ databases">
        <authorList>
            <person name="Manzoor S."/>
        </authorList>
    </citation>
    <scope>NUCLEOTIDE SEQUENCE [LARGE SCALE GENOMIC DNA]</scope>
    <source>
        <strain evidence="1">Clostridium ultunense strain Esp</strain>
    </source>
</reference>
<dbReference type="AlphaFoldDB" id="A0A1M4PMD2"/>
<evidence type="ECO:0000313" key="2">
    <source>
        <dbReference type="Proteomes" id="UP000245423"/>
    </source>
</evidence>
<dbReference type="Proteomes" id="UP000245423">
    <property type="component" value="Chromosome 1"/>
</dbReference>
<evidence type="ECO:0000313" key="1">
    <source>
        <dbReference type="EMBL" id="SHD76642.1"/>
    </source>
</evidence>
<organism evidence="1 2">
    <name type="scientific">[Clostridium] ultunense Esp</name>
    <dbReference type="NCBI Taxonomy" id="1288971"/>
    <lineage>
        <taxon>Bacteria</taxon>
        <taxon>Bacillati</taxon>
        <taxon>Bacillota</taxon>
        <taxon>Tissierellia</taxon>
        <taxon>Tissierellales</taxon>
        <taxon>Tepidimicrobiaceae</taxon>
        <taxon>Schnuerera</taxon>
    </lineage>
</organism>